<proteinExistence type="predicted"/>
<dbReference type="InterPro" id="IPR026466">
    <property type="entry name" value="Fim_isopep_form_D2_dom"/>
</dbReference>
<comment type="caution">
    <text evidence="3">The sequence shown here is derived from an EMBL/GenBank/DDBJ whole genome shotgun (WGS) entry which is preliminary data.</text>
</comment>
<dbReference type="RefSeq" id="WP_036104724.1">
    <property type="nucleotide sequence ID" value="NZ_AODG01000005.1"/>
</dbReference>
<reference evidence="3 4" key="1">
    <citation type="submission" date="2012-12" db="EMBL/GenBank/DDBJ databases">
        <title>Novel taxa of Listeriaceae from agricultural environments in the United States.</title>
        <authorList>
            <person name="den Bakker H.C."/>
            <person name="Allred A."/>
            <person name="Warchocki S."/>
            <person name="Wright E.M."/>
            <person name="Burrell A."/>
            <person name="Nightingale K.K."/>
            <person name="Kephart D."/>
            <person name="Wiedmann M."/>
        </authorList>
    </citation>
    <scope>NUCLEOTIDE SEQUENCE [LARGE SCALE GENOMIC DNA]</scope>
    <source>
        <strain evidence="3 4">FSL F6-1183</strain>
    </source>
</reference>
<name>A0A829RAT9_LISGR</name>
<feature type="non-terminal residue" evidence="3">
    <location>
        <position position="1"/>
    </location>
</feature>
<evidence type="ECO:0000313" key="3">
    <source>
        <dbReference type="EMBL" id="EUJ29342.1"/>
    </source>
</evidence>
<feature type="domain" description="DUF11" evidence="2">
    <location>
        <begin position="67"/>
        <end position="137"/>
    </location>
</feature>
<evidence type="ECO:0000259" key="2">
    <source>
        <dbReference type="Pfam" id="PF01345"/>
    </source>
</evidence>
<dbReference type="Gene3D" id="2.60.40.740">
    <property type="match status" value="1"/>
</dbReference>
<dbReference type="EMBL" id="AODG01000005">
    <property type="protein sequence ID" value="EUJ29342.1"/>
    <property type="molecule type" value="Genomic_DNA"/>
</dbReference>
<accession>A0A829RAT9</accession>
<gene>
    <name evidence="3" type="ORF">LMUR_04438</name>
</gene>
<evidence type="ECO:0000256" key="1">
    <source>
        <dbReference type="SAM" id="MobiDB-lite"/>
    </source>
</evidence>
<dbReference type="NCBIfam" id="TIGR04226">
    <property type="entry name" value="RrgB_K2N_iso_D2"/>
    <property type="match status" value="1"/>
</dbReference>
<organism evidence="3 4">
    <name type="scientific">Listeria grayi FSL F6-1183</name>
    <dbReference type="NCBI Taxonomy" id="1265827"/>
    <lineage>
        <taxon>Bacteria</taxon>
        <taxon>Bacillati</taxon>
        <taxon>Bacillota</taxon>
        <taxon>Bacilli</taxon>
        <taxon>Bacillales</taxon>
        <taxon>Listeriaceae</taxon>
        <taxon>Listeria</taxon>
    </lineage>
</organism>
<dbReference type="AlphaFoldDB" id="A0A829RAT9"/>
<sequence length="152" mass="15855">TGDIQGGNLEVVLAEVSAGNPVEVRFEATINQEASGDLTNIAVGKTDGGDDKETDGENGMKVSPKPSITKTASVAKAKLGETYRYTIEVSNGKGGGKWQAIAVQDSLPAGVRYVSDSTKVNGEAVSDEDWKAGTYATTLGSLTETEKNDDQL</sequence>
<protein>
    <submittedName>
        <fullName evidence="3">Cell surface protein</fullName>
    </submittedName>
</protein>
<evidence type="ECO:0000313" key="4">
    <source>
        <dbReference type="Proteomes" id="UP000019251"/>
    </source>
</evidence>
<feature type="region of interest" description="Disordered" evidence="1">
    <location>
        <begin position="39"/>
        <end position="70"/>
    </location>
</feature>
<dbReference type="Proteomes" id="UP000019251">
    <property type="component" value="Unassembled WGS sequence"/>
</dbReference>
<dbReference type="InterPro" id="IPR001434">
    <property type="entry name" value="OmcB-like_DUF11"/>
</dbReference>
<dbReference type="NCBIfam" id="TIGR01451">
    <property type="entry name" value="B_ant_repeat"/>
    <property type="match status" value="1"/>
</dbReference>
<dbReference type="InterPro" id="IPR047589">
    <property type="entry name" value="DUF11_rpt"/>
</dbReference>
<dbReference type="Pfam" id="PF01345">
    <property type="entry name" value="DUF11"/>
    <property type="match status" value="1"/>
</dbReference>